<accession>X1C5K4</accession>
<dbReference type="InterPro" id="IPR054696">
    <property type="entry name" value="GTP-eEF1A_C"/>
</dbReference>
<dbReference type="AlphaFoldDB" id="X1C5K4"/>
<evidence type="ECO:0000256" key="2">
    <source>
        <dbReference type="ARBA" id="ARBA00023134"/>
    </source>
</evidence>
<evidence type="ECO:0000259" key="4">
    <source>
        <dbReference type="Pfam" id="PF22594"/>
    </source>
</evidence>
<dbReference type="InterPro" id="IPR009000">
    <property type="entry name" value="Transl_B-barrel_sf"/>
</dbReference>
<protein>
    <recommendedName>
        <fullName evidence="6">Translation elongation factor EFTu-like domain-containing protein</fullName>
    </recommendedName>
</protein>
<dbReference type="PANTHER" id="PTHR23115">
    <property type="entry name" value="TRANSLATION FACTOR"/>
    <property type="match status" value="1"/>
</dbReference>
<dbReference type="Pfam" id="PF03144">
    <property type="entry name" value="GTP_EFTU_D2"/>
    <property type="match status" value="1"/>
</dbReference>
<evidence type="ECO:0008006" key="6">
    <source>
        <dbReference type="Google" id="ProtNLM"/>
    </source>
</evidence>
<dbReference type="Pfam" id="PF22594">
    <property type="entry name" value="GTP-eEF1A_C"/>
    <property type="match status" value="1"/>
</dbReference>
<feature type="domain" description="GTP-eEF1A C-terminal" evidence="4">
    <location>
        <begin position="103"/>
        <end position="201"/>
    </location>
</feature>
<dbReference type="SUPFAM" id="SSF50447">
    <property type="entry name" value="Translation proteins"/>
    <property type="match status" value="1"/>
</dbReference>
<dbReference type="GO" id="GO:0005525">
    <property type="term" value="F:GTP binding"/>
    <property type="evidence" value="ECO:0007669"/>
    <property type="project" value="UniProtKB-KW"/>
</dbReference>
<dbReference type="InterPro" id="IPR009001">
    <property type="entry name" value="Transl_elong_EF1A/Init_IF2_C"/>
</dbReference>
<organism evidence="5">
    <name type="scientific">marine sediment metagenome</name>
    <dbReference type="NCBI Taxonomy" id="412755"/>
    <lineage>
        <taxon>unclassified sequences</taxon>
        <taxon>metagenomes</taxon>
        <taxon>ecological metagenomes</taxon>
    </lineage>
</organism>
<dbReference type="InterPro" id="IPR050100">
    <property type="entry name" value="TRAFAC_GTPase_members"/>
</dbReference>
<keyword evidence="1" id="KW-0547">Nucleotide-binding</keyword>
<gene>
    <name evidence="5" type="ORF">S01H4_39849</name>
</gene>
<evidence type="ECO:0000313" key="5">
    <source>
        <dbReference type="EMBL" id="GAH02642.1"/>
    </source>
</evidence>
<dbReference type="Gene3D" id="2.40.30.10">
    <property type="entry name" value="Translation factors"/>
    <property type="match status" value="2"/>
</dbReference>
<evidence type="ECO:0000256" key="1">
    <source>
        <dbReference type="ARBA" id="ARBA00022741"/>
    </source>
</evidence>
<keyword evidence="2" id="KW-0342">GTP-binding</keyword>
<comment type="caution">
    <text evidence="5">The sequence shown here is derived from an EMBL/GenBank/DDBJ whole genome shotgun (WGS) entry which is preliminary data.</text>
</comment>
<feature type="non-terminal residue" evidence="5">
    <location>
        <position position="1"/>
    </location>
</feature>
<proteinExistence type="predicted"/>
<dbReference type="InterPro" id="IPR004161">
    <property type="entry name" value="EFTu-like_2"/>
</dbReference>
<feature type="domain" description="Translation elongation factor EFTu-like" evidence="3">
    <location>
        <begin position="27"/>
        <end position="80"/>
    </location>
</feature>
<reference evidence="5" key="1">
    <citation type="journal article" date="2014" name="Front. Microbiol.">
        <title>High frequency of phylogenetically diverse reductive dehalogenase-homologous genes in deep subseafloor sedimentary metagenomes.</title>
        <authorList>
            <person name="Kawai M."/>
            <person name="Futagami T."/>
            <person name="Toyoda A."/>
            <person name="Takaki Y."/>
            <person name="Nishi S."/>
            <person name="Hori S."/>
            <person name="Arai W."/>
            <person name="Tsubouchi T."/>
            <person name="Morono Y."/>
            <person name="Uchiyama I."/>
            <person name="Ito T."/>
            <person name="Fujiyama A."/>
            <person name="Inagaki F."/>
            <person name="Takami H."/>
        </authorList>
    </citation>
    <scope>NUCLEOTIDE SEQUENCE</scope>
    <source>
        <strain evidence="5">Expedition CK06-06</strain>
    </source>
</reference>
<name>X1C5K4_9ZZZZ</name>
<sequence length="204" mass="22539">ILQNKQPPEDRSLLFPVQDVYKIADKRVNVGRVESGVIEKGMEIKILPSGRITTINSVEKFRKDTDRAVASECIGITTADSVFLDRGNVVCSPGREPTLTDRISASIFWMSKRDFTKDQKLTLRCATQETPCKIASIDKRINSSTLAVVEENAEVIKNLEVAEVLIETKRPVAIKNFSDVQELGRFVLVRDNNTCAGGIITGAS</sequence>
<dbReference type="EMBL" id="BART01021637">
    <property type="protein sequence ID" value="GAH02642.1"/>
    <property type="molecule type" value="Genomic_DNA"/>
</dbReference>
<evidence type="ECO:0000259" key="3">
    <source>
        <dbReference type="Pfam" id="PF03144"/>
    </source>
</evidence>
<dbReference type="SUPFAM" id="SSF50465">
    <property type="entry name" value="EF-Tu/eEF-1alpha/eIF2-gamma C-terminal domain"/>
    <property type="match status" value="1"/>
</dbReference>